<dbReference type="AlphaFoldDB" id="A0AAW4NME6"/>
<dbReference type="Proteomes" id="UP001196873">
    <property type="component" value="Unassembled WGS sequence"/>
</dbReference>
<dbReference type="PANTHER" id="PTHR42967">
    <property type="entry name" value="METAL DEPENDENT HYDROLASE"/>
    <property type="match status" value="1"/>
</dbReference>
<dbReference type="Pfam" id="PF13483">
    <property type="entry name" value="Lactamase_B_3"/>
    <property type="match status" value="1"/>
</dbReference>
<protein>
    <submittedName>
        <fullName evidence="1">MBL fold metallo-hydrolase</fullName>
    </submittedName>
</protein>
<dbReference type="RefSeq" id="WP_219427563.1">
    <property type="nucleotide sequence ID" value="NZ_JAHXRD010000006.1"/>
</dbReference>
<evidence type="ECO:0000313" key="2">
    <source>
        <dbReference type="Proteomes" id="UP001196873"/>
    </source>
</evidence>
<name>A0AAW4NME6_9BACT</name>
<reference evidence="1" key="1">
    <citation type="submission" date="2021-07" db="EMBL/GenBank/DDBJ databases">
        <title>Genomic diversity and antimicrobial resistance of Prevotella spp. isolated from chronic lung disease airways.</title>
        <authorList>
            <person name="Webb K.A."/>
            <person name="Olagoke O.S."/>
            <person name="Baird T."/>
            <person name="Neill J."/>
            <person name="Pham A."/>
            <person name="Wells T.J."/>
            <person name="Ramsay K.A."/>
            <person name="Bell S.C."/>
            <person name="Sarovich D.S."/>
            <person name="Price E.P."/>
        </authorList>
    </citation>
    <scope>NUCLEOTIDE SEQUENCE</scope>
    <source>
        <strain evidence="1">SCHI0047.S.3</strain>
    </source>
</reference>
<organism evidence="1 2">
    <name type="scientific">Segatella salivae</name>
    <dbReference type="NCBI Taxonomy" id="228604"/>
    <lineage>
        <taxon>Bacteria</taxon>
        <taxon>Pseudomonadati</taxon>
        <taxon>Bacteroidota</taxon>
        <taxon>Bacteroidia</taxon>
        <taxon>Bacteroidales</taxon>
        <taxon>Prevotellaceae</taxon>
        <taxon>Segatella</taxon>
    </lineage>
</organism>
<evidence type="ECO:0000313" key="1">
    <source>
        <dbReference type="EMBL" id="MBW4865207.1"/>
    </source>
</evidence>
<proteinExistence type="predicted"/>
<comment type="caution">
    <text evidence="1">The sequence shown here is derived from an EMBL/GenBank/DDBJ whole genome shotgun (WGS) entry which is preliminary data.</text>
</comment>
<accession>A0AAW4NME6</accession>
<dbReference type="EMBL" id="JAHXRF010000005">
    <property type="protein sequence ID" value="MBW4865207.1"/>
    <property type="molecule type" value="Genomic_DNA"/>
</dbReference>
<dbReference type="PANTHER" id="PTHR42967:SF1">
    <property type="entry name" value="MBL FOLD METALLO-HYDROLASE"/>
    <property type="match status" value="1"/>
</dbReference>
<gene>
    <name evidence="1" type="ORF">KZY68_04065</name>
</gene>
<sequence length="252" mass="29351">MTFTYIFHSGFIVETSECILIFDAWIDPAHVVSKALLKQKPTYVFASHHHEDHFSREILSWKSLFPHTPFTIILSKDILEHHCADATDADIWLEKGMHWSDQRLSIYATGSNDSGVSWIVETAGKRIFHAGDLNNWYARFLNETYQNKDILTEEFEYVNPQQEENRFLEELNDIEKITKQFDVVMFPVDGRIGNGYTKGARQFLDHFDVGTLIPMHFAGSSFESAWRMNEFAQEKGVDFWCIKHEGETKEIF</sequence>